<evidence type="ECO:0000313" key="8">
    <source>
        <dbReference type="Proteomes" id="UP000075606"/>
    </source>
</evidence>
<evidence type="ECO:0000256" key="3">
    <source>
        <dbReference type="ARBA" id="ARBA00022723"/>
    </source>
</evidence>
<dbReference type="OrthoDB" id="9802481at2"/>
<dbReference type="PANTHER" id="PTHR34990:SF2">
    <property type="entry name" value="BLL8164 PROTEIN"/>
    <property type="match status" value="1"/>
</dbReference>
<comment type="caution">
    <text evidence="7">The sequence shown here is derived from an EMBL/GenBank/DDBJ whole genome shotgun (WGS) entry which is preliminary data.</text>
</comment>
<evidence type="ECO:0000313" key="7">
    <source>
        <dbReference type="EMBL" id="KYG75959.1"/>
    </source>
</evidence>
<dbReference type="EMBL" id="LRPC01000012">
    <property type="protein sequence ID" value="KYG75959.1"/>
    <property type="molecule type" value="Genomic_DNA"/>
</dbReference>
<keyword evidence="2" id="KW-0997">Cell inner membrane</keyword>
<evidence type="ECO:0000256" key="4">
    <source>
        <dbReference type="ARBA" id="ARBA00023136"/>
    </source>
</evidence>
<dbReference type="Proteomes" id="UP000075606">
    <property type="component" value="Unassembled WGS sequence"/>
</dbReference>
<dbReference type="PANTHER" id="PTHR34990">
    <property type="entry name" value="UDP-2,3-DIACYLGLUCOSAMINE HYDROLASE-RELATED"/>
    <property type="match status" value="1"/>
</dbReference>
<evidence type="ECO:0000256" key="5">
    <source>
        <dbReference type="ARBA" id="ARBA00023211"/>
    </source>
</evidence>
<sequence>MKNECKTIIVSDVHLGTKGSKAKELVRFLKQYRCKNLILNGDIIDGWQLRKSGKWKRKHTRFFTKILKMIEEDGTKITYIRGNHDDFLDQVLPFTVGNLKIARDMIYESNGKKYYITHGDVFDSVTSQFKWIAKLGDIGYTFLLWLNRQYNYRRMKKGLPYFSLSQKVKGKVKQAVKYIDDFETQLASMARYKDCNGIICGHIHQPALKVIDGIHYMNSGDWVESMTALVEDMQGEWSLVYYTESDQKEKQDKESESKTIALKDYFEEGEAESELKVNKA</sequence>
<dbReference type="InterPro" id="IPR043461">
    <property type="entry name" value="LpxH-like"/>
</dbReference>
<proteinExistence type="predicted"/>
<feature type="domain" description="Calcineurin-like phosphoesterase" evidence="6">
    <location>
        <begin position="6"/>
        <end position="206"/>
    </location>
</feature>
<gene>
    <name evidence="7" type="ORF">AWW68_09020</name>
</gene>
<protein>
    <submittedName>
        <fullName evidence="7">UDP-2,3-diacylglucosamine hydrolase</fullName>
    </submittedName>
</protein>
<evidence type="ECO:0000256" key="2">
    <source>
        <dbReference type="ARBA" id="ARBA00022519"/>
    </source>
</evidence>
<keyword evidence="5" id="KW-0464">Manganese</keyword>
<dbReference type="Gene3D" id="3.60.21.10">
    <property type="match status" value="1"/>
</dbReference>
<keyword evidence="8" id="KW-1185">Reference proteome</keyword>
<dbReference type="InterPro" id="IPR029052">
    <property type="entry name" value="Metallo-depent_PP-like"/>
</dbReference>
<dbReference type="SUPFAM" id="SSF56300">
    <property type="entry name" value="Metallo-dependent phosphatases"/>
    <property type="match status" value="1"/>
</dbReference>
<evidence type="ECO:0000259" key="6">
    <source>
        <dbReference type="Pfam" id="PF00149"/>
    </source>
</evidence>
<dbReference type="GO" id="GO:0008758">
    <property type="term" value="F:UDP-2,3-diacylglucosamine hydrolase activity"/>
    <property type="evidence" value="ECO:0007669"/>
    <property type="project" value="TreeGrafter"/>
</dbReference>
<name>A0A150XB47_9BACT</name>
<keyword evidence="4" id="KW-0472">Membrane</keyword>
<dbReference type="GO" id="GO:0009245">
    <property type="term" value="P:lipid A biosynthetic process"/>
    <property type="evidence" value="ECO:0007669"/>
    <property type="project" value="TreeGrafter"/>
</dbReference>
<dbReference type="Pfam" id="PF00149">
    <property type="entry name" value="Metallophos"/>
    <property type="match status" value="1"/>
</dbReference>
<dbReference type="RefSeq" id="WP_068220178.1">
    <property type="nucleotide sequence ID" value="NZ_CP139724.1"/>
</dbReference>
<keyword evidence="3" id="KW-0479">Metal-binding</keyword>
<keyword evidence="1" id="KW-1003">Cell membrane</keyword>
<dbReference type="STRING" id="333140.AWW68_09020"/>
<dbReference type="CDD" id="cd07398">
    <property type="entry name" value="MPP_YbbF-LpxH"/>
    <property type="match status" value="1"/>
</dbReference>
<dbReference type="InterPro" id="IPR004843">
    <property type="entry name" value="Calcineurin-like_PHP"/>
</dbReference>
<accession>A0A150XB47</accession>
<dbReference type="AlphaFoldDB" id="A0A150XB47"/>
<dbReference type="GO" id="GO:0046872">
    <property type="term" value="F:metal ion binding"/>
    <property type="evidence" value="ECO:0007669"/>
    <property type="project" value="UniProtKB-KW"/>
</dbReference>
<keyword evidence="7" id="KW-0378">Hydrolase</keyword>
<dbReference type="GO" id="GO:0016020">
    <property type="term" value="C:membrane"/>
    <property type="evidence" value="ECO:0007669"/>
    <property type="project" value="GOC"/>
</dbReference>
<evidence type="ECO:0000256" key="1">
    <source>
        <dbReference type="ARBA" id="ARBA00022475"/>
    </source>
</evidence>
<reference evidence="7 8" key="1">
    <citation type="submission" date="2016-01" db="EMBL/GenBank/DDBJ databases">
        <title>Genome sequencing of Roseivirga spongicola UST030701-084.</title>
        <authorList>
            <person name="Selvaratnam C."/>
            <person name="Thevarajoo S."/>
            <person name="Goh K.M."/>
            <person name="Ee R."/>
            <person name="Chan K.-G."/>
            <person name="Chong C.S."/>
        </authorList>
    </citation>
    <scope>NUCLEOTIDE SEQUENCE [LARGE SCALE GENOMIC DNA]</scope>
    <source>
        <strain evidence="7 8">UST030701-084</strain>
    </source>
</reference>
<organism evidence="7 8">
    <name type="scientific">Roseivirga spongicola</name>
    <dbReference type="NCBI Taxonomy" id="333140"/>
    <lineage>
        <taxon>Bacteria</taxon>
        <taxon>Pseudomonadati</taxon>
        <taxon>Bacteroidota</taxon>
        <taxon>Cytophagia</taxon>
        <taxon>Cytophagales</taxon>
        <taxon>Roseivirgaceae</taxon>
        <taxon>Roseivirga</taxon>
    </lineage>
</organism>